<gene>
    <name evidence="1" type="ORF">ROA7745_00128</name>
</gene>
<dbReference type="SUPFAM" id="SSF52540">
    <property type="entry name" value="P-loop containing nucleoside triphosphate hydrolases"/>
    <property type="match status" value="1"/>
</dbReference>
<dbReference type="Pfam" id="PF19798">
    <property type="entry name" value="Sulfotransfer_5"/>
    <property type="match status" value="1"/>
</dbReference>
<dbReference type="InterPro" id="IPR053226">
    <property type="entry name" value="Pyrrolopyrazine_biosynth_F"/>
</dbReference>
<evidence type="ECO:0000313" key="2">
    <source>
        <dbReference type="Proteomes" id="UP000193224"/>
    </source>
</evidence>
<name>A0A1X7BKY9_9RHOB</name>
<protein>
    <recommendedName>
        <fullName evidence="3">Sulfotransferase family protein</fullName>
    </recommendedName>
</protein>
<dbReference type="InterPro" id="IPR027417">
    <property type="entry name" value="P-loop_NTPase"/>
</dbReference>
<dbReference type="PANTHER" id="PTHR48419">
    <property type="entry name" value="SULFOTRANSFERASE DOMAIN-CONTAINING PROTEIN"/>
    <property type="match status" value="1"/>
</dbReference>
<sequence length="231" mass="26524">MRERGDLWCAHEPFMYDYYVHRGVARMPHFEVQPDHPVRYEDIRDMLVARAEDEPVFFKDMAYYVMPRILSDPEFIQRLTHVFLIRSPVASILSYYKLDPGVTAEEVGVEAQWQLYEALSGMGADPVVIEAEAVQSDAHGVMSALWQRIGLPFRAEAFEWQEAVPEDWEQVGNWHGEASNSTGIRPIDSGETARKEREFEVLRQSVPQLGAFLEQHEPCYRRLKAVALPGG</sequence>
<evidence type="ECO:0008006" key="3">
    <source>
        <dbReference type="Google" id="ProtNLM"/>
    </source>
</evidence>
<dbReference type="Proteomes" id="UP000193224">
    <property type="component" value="Unassembled WGS sequence"/>
</dbReference>
<organism evidence="1 2">
    <name type="scientific">Roseovarius aestuarii</name>
    <dbReference type="NCBI Taxonomy" id="475083"/>
    <lineage>
        <taxon>Bacteria</taxon>
        <taxon>Pseudomonadati</taxon>
        <taxon>Pseudomonadota</taxon>
        <taxon>Alphaproteobacteria</taxon>
        <taxon>Rhodobacterales</taxon>
        <taxon>Roseobacteraceae</taxon>
        <taxon>Roseovarius</taxon>
    </lineage>
</organism>
<reference evidence="1 2" key="1">
    <citation type="submission" date="2017-03" db="EMBL/GenBank/DDBJ databases">
        <authorList>
            <person name="Afonso C.L."/>
            <person name="Miller P.J."/>
            <person name="Scott M.A."/>
            <person name="Spackman E."/>
            <person name="Goraichik I."/>
            <person name="Dimitrov K.M."/>
            <person name="Suarez D.L."/>
            <person name="Swayne D.E."/>
        </authorList>
    </citation>
    <scope>NUCLEOTIDE SEQUENCE [LARGE SCALE GENOMIC DNA]</scope>
    <source>
        <strain evidence="1 2">CECT 7745</strain>
    </source>
</reference>
<dbReference type="PANTHER" id="PTHR48419:SF1">
    <property type="entry name" value="SULFOTRANSFERASE DOMAIN-CONTAINING PROTEIN"/>
    <property type="match status" value="1"/>
</dbReference>
<proteinExistence type="predicted"/>
<evidence type="ECO:0000313" key="1">
    <source>
        <dbReference type="EMBL" id="SMC10322.1"/>
    </source>
</evidence>
<keyword evidence="2" id="KW-1185">Reference proteome</keyword>
<accession>A0A1X7BKY9</accession>
<dbReference type="EMBL" id="FWXB01000001">
    <property type="protein sequence ID" value="SMC10322.1"/>
    <property type="molecule type" value="Genomic_DNA"/>
</dbReference>
<dbReference type="Gene3D" id="3.40.50.300">
    <property type="entry name" value="P-loop containing nucleotide triphosphate hydrolases"/>
    <property type="match status" value="1"/>
</dbReference>
<dbReference type="AlphaFoldDB" id="A0A1X7BKY9"/>